<dbReference type="PROSITE" id="PS51257">
    <property type="entry name" value="PROKAR_LIPOPROTEIN"/>
    <property type="match status" value="1"/>
</dbReference>
<keyword evidence="1" id="KW-1133">Transmembrane helix</keyword>
<accession>A0ABS9SID1</accession>
<keyword evidence="1" id="KW-0812">Transmembrane</keyword>
<name>A0ABS9SID1_9BACT</name>
<proteinExistence type="predicted"/>
<evidence type="ECO:0000256" key="1">
    <source>
        <dbReference type="SAM" id="Phobius"/>
    </source>
</evidence>
<protein>
    <submittedName>
        <fullName evidence="2">Uncharacterized protein</fullName>
    </submittedName>
</protein>
<evidence type="ECO:0000313" key="3">
    <source>
        <dbReference type="Proteomes" id="UP001202248"/>
    </source>
</evidence>
<reference evidence="2 3" key="1">
    <citation type="submission" date="2022-02" db="EMBL/GenBank/DDBJ databases">
        <authorList>
            <person name="Min J."/>
        </authorList>
    </citation>
    <scope>NUCLEOTIDE SEQUENCE [LARGE SCALE GENOMIC DNA]</scope>
    <source>
        <strain evidence="2 3">GR10-1</strain>
    </source>
</reference>
<gene>
    <name evidence="2" type="ORF">MKP09_09470</name>
</gene>
<feature type="transmembrane region" description="Helical" evidence="1">
    <location>
        <begin position="30"/>
        <end position="49"/>
    </location>
</feature>
<dbReference type="EMBL" id="JAKWBL010000001">
    <property type="protein sequence ID" value="MCH5598122.1"/>
    <property type="molecule type" value="Genomic_DNA"/>
</dbReference>
<dbReference type="RefSeq" id="WP_240827469.1">
    <property type="nucleotide sequence ID" value="NZ_JAKWBL010000001.1"/>
</dbReference>
<keyword evidence="1" id="KW-0472">Membrane</keyword>
<feature type="transmembrane region" description="Helical" evidence="1">
    <location>
        <begin position="7"/>
        <end position="24"/>
    </location>
</feature>
<keyword evidence="3" id="KW-1185">Reference proteome</keyword>
<organism evidence="2 3">
    <name type="scientific">Niabella ginsengisoli</name>
    <dbReference type="NCBI Taxonomy" id="522298"/>
    <lineage>
        <taxon>Bacteria</taxon>
        <taxon>Pseudomonadati</taxon>
        <taxon>Bacteroidota</taxon>
        <taxon>Chitinophagia</taxon>
        <taxon>Chitinophagales</taxon>
        <taxon>Chitinophagaceae</taxon>
        <taxon>Niabella</taxon>
    </lineage>
</organism>
<evidence type="ECO:0000313" key="2">
    <source>
        <dbReference type="EMBL" id="MCH5598122.1"/>
    </source>
</evidence>
<sequence>MKQIPNLFTLLNLVFGCIAIIYIFKDDGLLFTSEPGLFSMGLMIAGVYIF</sequence>
<dbReference type="Proteomes" id="UP001202248">
    <property type="component" value="Unassembled WGS sequence"/>
</dbReference>
<comment type="caution">
    <text evidence="2">The sequence shown here is derived from an EMBL/GenBank/DDBJ whole genome shotgun (WGS) entry which is preliminary data.</text>
</comment>